<protein>
    <submittedName>
        <fullName evidence="2">Uncharacterized protein</fullName>
    </submittedName>
</protein>
<accession>A0ABV3CD86</accession>
<dbReference type="Proteomes" id="UP001551329">
    <property type="component" value="Unassembled WGS sequence"/>
</dbReference>
<reference evidence="2 3" key="1">
    <citation type="submission" date="2024-06" db="EMBL/GenBank/DDBJ databases">
        <title>The Natural Products Discovery Center: Release of the First 8490 Sequenced Strains for Exploring Actinobacteria Biosynthetic Diversity.</title>
        <authorList>
            <person name="Kalkreuter E."/>
            <person name="Kautsar S.A."/>
            <person name="Yang D."/>
            <person name="Bader C.D."/>
            <person name="Teijaro C.N."/>
            <person name="Fluegel L."/>
            <person name="Davis C.M."/>
            <person name="Simpson J.R."/>
            <person name="Lauterbach L."/>
            <person name="Steele A.D."/>
            <person name="Gui C."/>
            <person name="Meng S."/>
            <person name="Li G."/>
            <person name="Viehrig K."/>
            <person name="Ye F."/>
            <person name="Su P."/>
            <person name="Kiefer A.F."/>
            <person name="Nichols A."/>
            <person name="Cepeda A.J."/>
            <person name="Yan W."/>
            <person name="Fan B."/>
            <person name="Jiang Y."/>
            <person name="Adhikari A."/>
            <person name="Zheng C.-J."/>
            <person name="Schuster L."/>
            <person name="Cowan T.M."/>
            <person name="Smanski M.J."/>
            <person name="Chevrette M.G."/>
            <person name="De Carvalho L.P.S."/>
            <person name="Shen B."/>
        </authorList>
    </citation>
    <scope>NUCLEOTIDE SEQUENCE [LARGE SCALE GENOMIC DNA]</scope>
    <source>
        <strain evidence="2 3">NPDC045974</strain>
    </source>
</reference>
<dbReference type="RefSeq" id="WP_358474675.1">
    <property type="nucleotide sequence ID" value="NZ_JBEZAE010000014.1"/>
</dbReference>
<dbReference type="EMBL" id="JBEZAE010000014">
    <property type="protein sequence ID" value="MEU7072739.1"/>
    <property type="molecule type" value="Genomic_DNA"/>
</dbReference>
<keyword evidence="3" id="KW-1185">Reference proteome</keyword>
<comment type="caution">
    <text evidence="2">The sequence shown here is derived from an EMBL/GenBank/DDBJ whole genome shotgun (WGS) entry which is preliminary data.</text>
</comment>
<feature type="region of interest" description="Disordered" evidence="1">
    <location>
        <begin position="1"/>
        <end position="23"/>
    </location>
</feature>
<organism evidence="2 3">
    <name type="scientific">Streptomyces narbonensis</name>
    <dbReference type="NCBI Taxonomy" id="67333"/>
    <lineage>
        <taxon>Bacteria</taxon>
        <taxon>Bacillati</taxon>
        <taxon>Actinomycetota</taxon>
        <taxon>Actinomycetes</taxon>
        <taxon>Kitasatosporales</taxon>
        <taxon>Streptomycetaceae</taxon>
        <taxon>Streptomyces</taxon>
    </lineage>
</organism>
<feature type="compositionally biased region" description="Polar residues" evidence="1">
    <location>
        <begin position="1"/>
        <end position="18"/>
    </location>
</feature>
<gene>
    <name evidence="2" type="ORF">AB0A88_21700</name>
</gene>
<dbReference type="SUPFAM" id="SSF53335">
    <property type="entry name" value="S-adenosyl-L-methionine-dependent methyltransferases"/>
    <property type="match status" value="1"/>
</dbReference>
<dbReference type="InterPro" id="IPR029063">
    <property type="entry name" value="SAM-dependent_MTases_sf"/>
</dbReference>
<evidence type="ECO:0000313" key="2">
    <source>
        <dbReference type="EMBL" id="MEU7072739.1"/>
    </source>
</evidence>
<proteinExistence type="predicted"/>
<dbReference type="Gene3D" id="3.40.50.150">
    <property type="entry name" value="Vaccinia Virus protein VP39"/>
    <property type="match status" value="1"/>
</dbReference>
<evidence type="ECO:0000313" key="3">
    <source>
        <dbReference type="Proteomes" id="UP001551329"/>
    </source>
</evidence>
<sequence length="80" mass="8727">MTTWPVSSRSSHGTSTTWFPRPCTGSAERAVQGRFDAAVSVEMIEAVEAEFRPAYFASLRRLLAPGGRIGRPDAPAPSRY</sequence>
<evidence type="ECO:0000256" key="1">
    <source>
        <dbReference type="SAM" id="MobiDB-lite"/>
    </source>
</evidence>
<name>A0ABV3CD86_9ACTN</name>